<dbReference type="EMBL" id="MCFH01000008">
    <property type="protein sequence ID" value="ORX56025.1"/>
    <property type="molecule type" value="Genomic_DNA"/>
</dbReference>
<keyword evidence="4" id="KW-0964">Secreted</keyword>
<feature type="domain" description="EGF-like" evidence="9 10">
    <location>
        <begin position="315"/>
        <end position="326"/>
    </location>
</feature>
<dbReference type="PANTHER" id="PTHR32158">
    <property type="entry name" value="RING-TYPE DOMAIN-CONTAINING PROTEIN"/>
    <property type="match status" value="1"/>
</dbReference>
<gene>
    <name evidence="11" type="ORF">BCR36DRAFT_346553</name>
</gene>
<keyword evidence="7" id="KW-0998">Cell outer membrane</keyword>
<name>A0A1Y1VH13_9FUNG</name>
<feature type="transmembrane region" description="Helical" evidence="8">
    <location>
        <begin position="412"/>
        <end position="432"/>
    </location>
</feature>
<reference evidence="11 12" key="1">
    <citation type="submission" date="2016-08" db="EMBL/GenBank/DDBJ databases">
        <title>Genomes of anaerobic fungi encode conserved fungal cellulosomes for biomass hydrolysis.</title>
        <authorList>
            <consortium name="DOE Joint Genome Institute"/>
            <person name="Haitjema C.H."/>
            <person name="Gilmore S.P."/>
            <person name="Henske J.K."/>
            <person name="Solomon K.V."/>
            <person name="De Groot R."/>
            <person name="Kuo A."/>
            <person name="Mondo S.J."/>
            <person name="Salamov A.A."/>
            <person name="Labutti K."/>
            <person name="Zhao Z."/>
            <person name="Chiniquy J."/>
            <person name="Barry K."/>
            <person name="Brewer H.M."/>
            <person name="Purvine S.O."/>
            <person name="Wright A.T."/>
            <person name="Boxma B."/>
            <person name="Van Alen T."/>
            <person name="Hackstein J.H."/>
            <person name="Baker S.E."/>
            <person name="Grigoriev I.V."/>
            <person name="O'Malley M.A."/>
        </authorList>
    </citation>
    <scope>NUCLEOTIDE SEQUENCE [LARGE SCALE GENOMIC DNA]</scope>
    <source>
        <strain evidence="12">finn</strain>
    </source>
</reference>
<dbReference type="AlphaFoldDB" id="A0A1Y1VH13"/>
<evidence type="ECO:0000259" key="10">
    <source>
        <dbReference type="PROSITE" id="PS01186"/>
    </source>
</evidence>
<evidence type="ECO:0000256" key="5">
    <source>
        <dbReference type="ARBA" id="ARBA00022729"/>
    </source>
</evidence>
<proteinExistence type="predicted"/>
<comment type="caution">
    <text evidence="11">The sequence shown here is derived from an EMBL/GenBank/DDBJ whole genome shotgun (WGS) entry which is preliminary data.</text>
</comment>
<feature type="transmembrane region" description="Helical" evidence="8">
    <location>
        <begin position="577"/>
        <end position="599"/>
    </location>
</feature>
<evidence type="ECO:0000256" key="3">
    <source>
        <dbReference type="ARBA" id="ARBA00004613"/>
    </source>
</evidence>
<dbReference type="OrthoDB" id="2158928at2759"/>
<keyword evidence="8" id="KW-0812">Transmembrane</keyword>
<dbReference type="PROSITE" id="PS01186">
    <property type="entry name" value="EGF_2"/>
    <property type="match status" value="1"/>
</dbReference>
<accession>A0A1Y1VH13</accession>
<dbReference type="NCBIfam" id="TIGR01376">
    <property type="entry name" value="POMP_repeat"/>
    <property type="match status" value="1"/>
</dbReference>
<dbReference type="PANTHER" id="PTHR32158:SF21">
    <property type="match status" value="1"/>
</dbReference>
<evidence type="ECO:0000313" key="12">
    <source>
        <dbReference type="Proteomes" id="UP000193719"/>
    </source>
</evidence>
<organism evidence="11 12">
    <name type="scientific">Piromyces finnis</name>
    <dbReference type="NCBI Taxonomy" id="1754191"/>
    <lineage>
        <taxon>Eukaryota</taxon>
        <taxon>Fungi</taxon>
        <taxon>Fungi incertae sedis</taxon>
        <taxon>Chytridiomycota</taxon>
        <taxon>Chytridiomycota incertae sedis</taxon>
        <taxon>Neocallimastigomycetes</taxon>
        <taxon>Neocallimastigales</taxon>
        <taxon>Neocallimastigaceae</taxon>
        <taxon>Piromyces</taxon>
    </lineage>
</organism>
<comment type="subcellular location">
    <subcellularLocation>
        <location evidence="1">Cell envelope</location>
    </subcellularLocation>
    <subcellularLocation>
        <location evidence="2">Cell outer membrane</location>
    </subcellularLocation>
    <subcellularLocation>
        <location evidence="3">Secreted</location>
    </subcellularLocation>
</comment>
<keyword evidence="8" id="KW-1133">Transmembrane helix</keyword>
<evidence type="ECO:0000256" key="4">
    <source>
        <dbReference type="ARBA" id="ARBA00022525"/>
    </source>
</evidence>
<dbReference type="Proteomes" id="UP000193719">
    <property type="component" value="Unassembled WGS sequence"/>
</dbReference>
<evidence type="ECO:0000259" key="9">
    <source>
        <dbReference type="PROSITE" id="PS00022"/>
    </source>
</evidence>
<evidence type="ECO:0000256" key="7">
    <source>
        <dbReference type="ARBA" id="ARBA00023237"/>
    </source>
</evidence>
<evidence type="ECO:0000256" key="2">
    <source>
        <dbReference type="ARBA" id="ARBA00004442"/>
    </source>
</evidence>
<feature type="transmembrane region" description="Helical" evidence="8">
    <location>
        <begin position="341"/>
        <end position="361"/>
    </location>
</feature>
<feature type="non-terminal residue" evidence="11">
    <location>
        <position position="608"/>
    </location>
</feature>
<dbReference type="PROSITE" id="PS00022">
    <property type="entry name" value="EGF_1"/>
    <property type="match status" value="1"/>
</dbReference>
<evidence type="ECO:0000256" key="6">
    <source>
        <dbReference type="ARBA" id="ARBA00023136"/>
    </source>
</evidence>
<dbReference type="InterPro" id="IPR003368">
    <property type="entry name" value="POMP_repeat"/>
</dbReference>
<dbReference type="InterPro" id="IPR000742">
    <property type="entry name" value="EGF"/>
</dbReference>
<reference evidence="11 12" key="2">
    <citation type="submission" date="2016-08" db="EMBL/GenBank/DDBJ databases">
        <title>Pervasive Adenine N6-methylation of Active Genes in Fungi.</title>
        <authorList>
            <consortium name="DOE Joint Genome Institute"/>
            <person name="Mondo S.J."/>
            <person name="Dannebaum R.O."/>
            <person name="Kuo R.C."/>
            <person name="Labutti K."/>
            <person name="Haridas S."/>
            <person name="Kuo A."/>
            <person name="Salamov A."/>
            <person name="Ahrendt S.R."/>
            <person name="Lipzen A."/>
            <person name="Sullivan W."/>
            <person name="Andreopoulos W.B."/>
            <person name="Clum A."/>
            <person name="Lindquist E."/>
            <person name="Daum C."/>
            <person name="Ramamoorthy G.K."/>
            <person name="Gryganskyi A."/>
            <person name="Culley D."/>
            <person name="Magnuson J.K."/>
            <person name="James T.Y."/>
            <person name="O'Malley M.A."/>
            <person name="Stajich J.E."/>
            <person name="Spatafora J.W."/>
            <person name="Visel A."/>
            <person name="Grigoriev I.V."/>
        </authorList>
    </citation>
    <scope>NUCLEOTIDE SEQUENCE [LARGE SCALE GENOMIC DNA]</scope>
    <source>
        <strain evidence="12">finn</strain>
    </source>
</reference>
<sequence length="608" mass="69712">MTISNSNFSNNYCKSNGGAICIDNISNLYVNLKSNLFENNQAINGGALYFGDKIGNNLNIDPYINIENNTFKRNLAENFGGAIYSKYTQMELAVFKKNEITFNEAGIMGGGIYIENSVNKNLMNLNDSIIENNTVNSYINNFTSKPSYILLNTTLNDNISIITGDYFPLNFTLFDEFDNLIEDITKYYSSMTLKVSMIEKENNMKNLDKISFKMMGNIGSFIKGRCELTNLRIFANPNTYILKFSIENYNNDININVNNVEIEVKGCNKDQIKMHNKNILYCENPICKSTCPTNSTATCKPYYEESINDRNLNRCECLQGWGGEYCENRVFLDFSILKNNISSIFILISFIILVYVLFIILNRKQNIIKDSGFYKILIFCTGLFFFFFSLLFSTYTNYFECSLNFFFKHVGISLMLVIYYIFNSIGVELGILNEKDEKFKFLSTDTLSDSIRGSKTNLNEYSKSSGNQFSIFSSKTNLAFKSNPLLYEEIHPTITNNLDNNNTDSIINKKYETEIKEKVKSEKRSIDDLNSEYSSSSLILNISKSNGNINEKYTEKTSNQKNKNKALIKSVKNAHVMFLEILIFYPIFFIVIIITIGIYKLKDVSYTE</sequence>
<evidence type="ECO:0000256" key="1">
    <source>
        <dbReference type="ARBA" id="ARBA00004196"/>
    </source>
</evidence>
<feature type="transmembrane region" description="Helical" evidence="8">
    <location>
        <begin position="373"/>
        <end position="392"/>
    </location>
</feature>
<evidence type="ECO:0000256" key="8">
    <source>
        <dbReference type="SAM" id="Phobius"/>
    </source>
</evidence>
<dbReference type="GO" id="GO:0005576">
    <property type="term" value="C:extracellular region"/>
    <property type="evidence" value="ECO:0007669"/>
    <property type="project" value="UniProtKB-SubCell"/>
</dbReference>
<protein>
    <recommendedName>
        <fullName evidence="9 10">EGF-like domain-containing protein</fullName>
    </recommendedName>
</protein>
<keyword evidence="12" id="KW-1185">Reference proteome</keyword>
<keyword evidence="5" id="KW-0732">Signal</keyword>
<keyword evidence="6 8" id="KW-0472">Membrane</keyword>
<evidence type="ECO:0000313" key="11">
    <source>
        <dbReference type="EMBL" id="ORX56025.1"/>
    </source>
</evidence>